<evidence type="ECO:0000313" key="8">
    <source>
        <dbReference type="Proteomes" id="UP001479436"/>
    </source>
</evidence>
<gene>
    <name evidence="7" type="ORF">K7432_011334</name>
</gene>
<comment type="caution">
    <text evidence="7">The sequence shown here is derived from an EMBL/GenBank/DDBJ whole genome shotgun (WGS) entry which is preliminary data.</text>
</comment>
<organism evidence="7 8">
    <name type="scientific">Basidiobolus ranarum</name>
    <dbReference type="NCBI Taxonomy" id="34480"/>
    <lineage>
        <taxon>Eukaryota</taxon>
        <taxon>Fungi</taxon>
        <taxon>Fungi incertae sedis</taxon>
        <taxon>Zoopagomycota</taxon>
        <taxon>Entomophthoromycotina</taxon>
        <taxon>Basidiobolomycetes</taxon>
        <taxon>Basidiobolales</taxon>
        <taxon>Basidiobolaceae</taxon>
        <taxon>Basidiobolus</taxon>
    </lineage>
</organism>
<feature type="domain" description="CBS" evidence="5">
    <location>
        <begin position="246"/>
        <end position="302"/>
    </location>
</feature>
<dbReference type="PANTHER" id="PTHR48108:SF26">
    <property type="entry name" value="CBS DOMAIN-CONTAINING PROTEIN DDB_G0289609"/>
    <property type="match status" value="1"/>
</dbReference>
<reference evidence="7 8" key="1">
    <citation type="submission" date="2023-04" db="EMBL/GenBank/DDBJ databases">
        <title>Genome of Basidiobolus ranarum AG-B5.</title>
        <authorList>
            <person name="Stajich J.E."/>
            <person name="Carter-House D."/>
            <person name="Gryganskyi A."/>
        </authorList>
    </citation>
    <scope>NUCLEOTIDE SEQUENCE [LARGE SCALE GENOMIC DNA]</scope>
    <source>
        <strain evidence="7 8">AG-B5</strain>
    </source>
</reference>
<feature type="compositionally biased region" description="Low complexity" evidence="3">
    <location>
        <begin position="22"/>
        <end position="33"/>
    </location>
</feature>
<dbReference type="Pfam" id="PF00571">
    <property type="entry name" value="CBS"/>
    <property type="match status" value="4"/>
</dbReference>
<dbReference type="Gene3D" id="3.10.20.90">
    <property type="entry name" value="Phosphatidylinositol 3-kinase Catalytic Subunit, Chain A, domain 1"/>
    <property type="match status" value="1"/>
</dbReference>
<evidence type="ECO:0000256" key="1">
    <source>
        <dbReference type="ARBA" id="ARBA00022737"/>
    </source>
</evidence>
<feature type="compositionally biased region" description="Basic and acidic residues" evidence="3">
    <location>
        <begin position="38"/>
        <end position="54"/>
    </location>
</feature>
<dbReference type="Pfam" id="PF00564">
    <property type="entry name" value="PB1"/>
    <property type="match status" value="1"/>
</dbReference>
<evidence type="ECO:0000256" key="3">
    <source>
        <dbReference type="SAM" id="MobiDB-lite"/>
    </source>
</evidence>
<proteinExistence type="predicted"/>
<dbReference type="Gene3D" id="3.10.580.10">
    <property type="entry name" value="CBS-domain"/>
    <property type="match status" value="2"/>
</dbReference>
<evidence type="ECO:0008006" key="9">
    <source>
        <dbReference type="Google" id="ProtNLM"/>
    </source>
</evidence>
<dbReference type="CDD" id="cd17782">
    <property type="entry name" value="CBS_pair_MUG70_2"/>
    <property type="match status" value="1"/>
</dbReference>
<evidence type="ECO:0000313" key="7">
    <source>
        <dbReference type="EMBL" id="KAK9762688.1"/>
    </source>
</evidence>
<feature type="region of interest" description="Disordered" evidence="3">
    <location>
        <begin position="532"/>
        <end position="567"/>
    </location>
</feature>
<dbReference type="InterPro" id="IPR046342">
    <property type="entry name" value="CBS_dom_sf"/>
</dbReference>
<feature type="domain" description="CBS" evidence="5">
    <location>
        <begin position="76"/>
        <end position="134"/>
    </location>
</feature>
<dbReference type="SMART" id="SM00666">
    <property type="entry name" value="PB1"/>
    <property type="match status" value="1"/>
</dbReference>
<name>A0ABR2WMF2_9FUNG</name>
<keyword evidence="1" id="KW-0677">Repeat</keyword>
<dbReference type="PROSITE" id="PS51745">
    <property type="entry name" value="PB1"/>
    <property type="match status" value="1"/>
</dbReference>
<sequence length="598" mass="65810">MYRANTRKSTASVTSNSRETDTVSAVESTASSARQRQSKRDEIIRKKAEAELSRKKSTPKRQNTRSKKSPGTVSALHHSPALTIRENISIIEASQLMAAKRTDSVLVVDADEHLCGIFTSVDLTYRIVAHSQDARTMPVSTIMTKNPLCVTNDTSANDALNIMVQRNFRHLPICNDEGDVVALLDITKCLCEALDRMERAYGSSRKLYDALEGIEKEWSVQQAPMLRFMESMRDKMACPDLSILLDGTNPPEVSPRTSVHDAAKIMKEQRSNAVLVMENGQLVGIFTTKDVVLRVIAAGLDPTKCSVVRVMTPHPDCASVDLTILEALRKMNDGNYTNLPVVNESEQIIGLVDVRKLTHVTLKTLENIQSGDTESDGGPVWSKFFTAFDNDAESIVSDARRSEGQMPGTPEIYPHESASAVEETTSGIYSSSYLHSQDGTFVFKFSTADGKVHRIISESNNFEKLRDILYSKDHSLDPQNLLDICYVDDEGDIVVISSDADLEHAVNMAKHHGLDRLKLSMGAEFIENPLEEPQAEIREPTPTPAPVLIPTPQESTPAPPTPQPKSSFGLPISDELLYGLGGGFAVATIMGFIMSRMK</sequence>
<protein>
    <recommendedName>
        <fullName evidence="9">CBS-domain-containing protein</fullName>
    </recommendedName>
</protein>
<keyword evidence="4" id="KW-0472">Membrane</keyword>
<keyword evidence="4" id="KW-0812">Transmembrane</keyword>
<dbReference type="InterPro" id="IPR000644">
    <property type="entry name" value="CBS_dom"/>
</dbReference>
<feature type="domain" description="PB1" evidence="6">
    <location>
        <begin position="438"/>
        <end position="516"/>
    </location>
</feature>
<feature type="compositionally biased region" description="Polar residues" evidence="3">
    <location>
        <begin position="7"/>
        <end position="17"/>
    </location>
</feature>
<evidence type="ECO:0000259" key="5">
    <source>
        <dbReference type="PROSITE" id="PS51371"/>
    </source>
</evidence>
<evidence type="ECO:0000259" key="6">
    <source>
        <dbReference type="PROSITE" id="PS51745"/>
    </source>
</evidence>
<dbReference type="CDD" id="cd17781">
    <property type="entry name" value="CBS_pair_MUG70_1"/>
    <property type="match status" value="1"/>
</dbReference>
<dbReference type="SUPFAM" id="SSF54277">
    <property type="entry name" value="CAD &amp; PB1 domains"/>
    <property type="match status" value="1"/>
</dbReference>
<dbReference type="InterPro" id="IPR051462">
    <property type="entry name" value="CBS_domain-containing"/>
</dbReference>
<dbReference type="SUPFAM" id="SSF54631">
    <property type="entry name" value="CBS-domain pair"/>
    <property type="match status" value="2"/>
</dbReference>
<feature type="domain" description="CBS" evidence="5">
    <location>
        <begin position="143"/>
        <end position="199"/>
    </location>
</feature>
<evidence type="ECO:0000256" key="4">
    <source>
        <dbReference type="SAM" id="Phobius"/>
    </source>
</evidence>
<dbReference type="InterPro" id="IPR053793">
    <property type="entry name" value="PB1-like"/>
</dbReference>
<dbReference type="SMART" id="SM00116">
    <property type="entry name" value="CBS"/>
    <property type="match status" value="4"/>
</dbReference>
<dbReference type="EMBL" id="JASJQH010000865">
    <property type="protein sequence ID" value="KAK9762688.1"/>
    <property type="molecule type" value="Genomic_DNA"/>
</dbReference>
<feature type="compositionally biased region" description="Basic residues" evidence="3">
    <location>
        <begin position="55"/>
        <end position="68"/>
    </location>
</feature>
<keyword evidence="2" id="KW-0129">CBS domain</keyword>
<dbReference type="PANTHER" id="PTHR48108">
    <property type="entry name" value="CBS DOMAIN-CONTAINING PROTEIN CBSX2, CHLOROPLASTIC"/>
    <property type="match status" value="1"/>
</dbReference>
<keyword evidence="8" id="KW-1185">Reference proteome</keyword>
<accession>A0ABR2WMF2</accession>
<dbReference type="PROSITE" id="PS51371">
    <property type="entry name" value="CBS"/>
    <property type="match status" value="4"/>
</dbReference>
<feature type="region of interest" description="Disordered" evidence="3">
    <location>
        <begin position="1"/>
        <end position="78"/>
    </location>
</feature>
<feature type="domain" description="CBS" evidence="5">
    <location>
        <begin position="311"/>
        <end position="370"/>
    </location>
</feature>
<feature type="transmembrane region" description="Helical" evidence="4">
    <location>
        <begin position="576"/>
        <end position="594"/>
    </location>
</feature>
<evidence type="ECO:0000256" key="2">
    <source>
        <dbReference type="PROSITE-ProRule" id="PRU00703"/>
    </source>
</evidence>
<keyword evidence="4" id="KW-1133">Transmembrane helix</keyword>
<dbReference type="Proteomes" id="UP001479436">
    <property type="component" value="Unassembled WGS sequence"/>
</dbReference>
<dbReference type="InterPro" id="IPR000270">
    <property type="entry name" value="PB1_dom"/>
</dbReference>